<keyword evidence="1" id="KW-0812">Transmembrane</keyword>
<accession>A0A286D466</accession>
<dbReference type="OrthoDB" id="5999392at2"/>
<proteinExistence type="predicted"/>
<evidence type="ECO:0000313" key="2">
    <source>
        <dbReference type="EMBL" id="SOD53463.1"/>
    </source>
</evidence>
<reference evidence="2 3" key="1">
    <citation type="submission" date="2017-09" db="EMBL/GenBank/DDBJ databases">
        <authorList>
            <person name="Ehlers B."/>
            <person name="Leendertz F.H."/>
        </authorList>
    </citation>
    <scope>NUCLEOTIDE SEQUENCE [LARGE SCALE GENOMIC DNA]</scope>
    <source>
        <strain evidence="2 3">CGMCC 1.10978</strain>
    </source>
</reference>
<evidence type="ECO:0000256" key="1">
    <source>
        <dbReference type="SAM" id="Phobius"/>
    </source>
</evidence>
<feature type="transmembrane region" description="Helical" evidence="1">
    <location>
        <begin position="53"/>
        <end position="75"/>
    </location>
</feature>
<name>A0A286D466_9GAMM</name>
<gene>
    <name evidence="2" type="ORF">SAMN06296416_102423</name>
</gene>
<keyword evidence="3" id="KW-1185">Reference proteome</keyword>
<evidence type="ECO:0000313" key="3">
    <source>
        <dbReference type="Proteomes" id="UP000219374"/>
    </source>
</evidence>
<sequence>MNTQDESLRWRLRAMREDMAPSRDLWPDIAARIAEAPQSPIQPVEPITRSHRIMPWAMAASALLALGLAWQLGVMKPHAEPLLQREAASLTRDYQGAVAELESAGTPPEIAPALAALDRSAAQIRSAIDADPNARFLLDQLRRTYARRLALTQRAVMT</sequence>
<dbReference type="AlphaFoldDB" id="A0A286D466"/>
<organism evidence="2 3">
    <name type="scientific">Pseudoxanthomonas wuyuanensis</name>
    <dbReference type="NCBI Taxonomy" id="1073196"/>
    <lineage>
        <taxon>Bacteria</taxon>
        <taxon>Pseudomonadati</taxon>
        <taxon>Pseudomonadota</taxon>
        <taxon>Gammaproteobacteria</taxon>
        <taxon>Lysobacterales</taxon>
        <taxon>Lysobacteraceae</taxon>
        <taxon>Pseudoxanthomonas</taxon>
    </lineage>
</organism>
<dbReference type="EMBL" id="OCND01000002">
    <property type="protein sequence ID" value="SOD53463.1"/>
    <property type="molecule type" value="Genomic_DNA"/>
</dbReference>
<protein>
    <submittedName>
        <fullName evidence="2">Uncharacterized protein</fullName>
    </submittedName>
</protein>
<dbReference type="Proteomes" id="UP000219374">
    <property type="component" value="Unassembled WGS sequence"/>
</dbReference>
<dbReference type="RefSeq" id="WP_141400742.1">
    <property type="nucleotide sequence ID" value="NZ_OCND01000002.1"/>
</dbReference>
<keyword evidence="1" id="KW-0472">Membrane</keyword>
<keyword evidence="1" id="KW-1133">Transmembrane helix</keyword>